<reference evidence="4" key="1">
    <citation type="journal article" date="2019" name="Int. J. Syst. Evol. Microbiol.">
        <title>The Global Catalogue of Microorganisms (GCM) 10K type strain sequencing project: providing services to taxonomists for standard genome sequencing and annotation.</title>
        <authorList>
            <consortium name="The Broad Institute Genomics Platform"/>
            <consortium name="The Broad Institute Genome Sequencing Center for Infectious Disease"/>
            <person name="Wu L."/>
            <person name="Ma J."/>
        </authorList>
    </citation>
    <scope>NUCLEOTIDE SEQUENCE [LARGE SCALE GENOMIC DNA]</scope>
    <source>
        <strain evidence="4">ZS-35-S2</strain>
    </source>
</reference>
<evidence type="ECO:0000256" key="2">
    <source>
        <dbReference type="SAM" id="Phobius"/>
    </source>
</evidence>
<keyword evidence="2" id="KW-0472">Membrane</keyword>
<evidence type="ECO:0000313" key="4">
    <source>
        <dbReference type="Proteomes" id="UP001596203"/>
    </source>
</evidence>
<feature type="transmembrane region" description="Helical" evidence="2">
    <location>
        <begin position="107"/>
        <end position="132"/>
    </location>
</feature>
<evidence type="ECO:0008006" key="5">
    <source>
        <dbReference type="Google" id="ProtNLM"/>
    </source>
</evidence>
<feature type="compositionally biased region" description="Low complexity" evidence="1">
    <location>
        <begin position="40"/>
        <end position="50"/>
    </location>
</feature>
<name>A0ABW1KA42_9ACTN</name>
<dbReference type="RefSeq" id="WP_377422900.1">
    <property type="nucleotide sequence ID" value="NZ_JBHSPR010000010.1"/>
</dbReference>
<feature type="transmembrane region" description="Helical" evidence="2">
    <location>
        <begin position="181"/>
        <end position="203"/>
    </location>
</feature>
<evidence type="ECO:0000313" key="3">
    <source>
        <dbReference type="EMBL" id="MFC6017168.1"/>
    </source>
</evidence>
<keyword evidence="4" id="KW-1185">Reference proteome</keyword>
<keyword evidence="2" id="KW-0812">Transmembrane</keyword>
<accession>A0ABW1KA42</accession>
<sequence>MRGDLVDGVRTPGVHRPGRPDLLDVQGPRATGAAPAHADPVGPGPLAGRAGRAHRCRGPRLGPPGWLLSHLLWAGSGTVALLAIAGASTGLGYGLVAGDVPGELARLTAAGLLQAPAALVLAGLTVVLLGLLPRLSVALSWSAFLVCVLLGQLGALLELPQPVLNVSPFTHLPLVPAADPAAAPLVTLLAIAVALTGLGMALFRRRDLAIG</sequence>
<keyword evidence="2" id="KW-1133">Transmembrane helix</keyword>
<feature type="region of interest" description="Disordered" evidence="1">
    <location>
        <begin position="1"/>
        <end position="53"/>
    </location>
</feature>
<comment type="caution">
    <text evidence="3">The sequence shown here is derived from an EMBL/GenBank/DDBJ whole genome shotgun (WGS) entry which is preliminary data.</text>
</comment>
<dbReference type="EMBL" id="JBHSPR010000010">
    <property type="protein sequence ID" value="MFC6017168.1"/>
    <property type="molecule type" value="Genomic_DNA"/>
</dbReference>
<gene>
    <name evidence="3" type="ORF">ACFP2T_13250</name>
</gene>
<feature type="transmembrane region" description="Helical" evidence="2">
    <location>
        <begin position="65"/>
        <end position="87"/>
    </location>
</feature>
<dbReference type="Proteomes" id="UP001596203">
    <property type="component" value="Unassembled WGS sequence"/>
</dbReference>
<feature type="transmembrane region" description="Helical" evidence="2">
    <location>
        <begin position="139"/>
        <end position="161"/>
    </location>
</feature>
<proteinExistence type="predicted"/>
<evidence type="ECO:0000256" key="1">
    <source>
        <dbReference type="SAM" id="MobiDB-lite"/>
    </source>
</evidence>
<organism evidence="3 4">
    <name type="scientific">Plantactinospora solaniradicis</name>
    <dbReference type="NCBI Taxonomy" id="1723736"/>
    <lineage>
        <taxon>Bacteria</taxon>
        <taxon>Bacillati</taxon>
        <taxon>Actinomycetota</taxon>
        <taxon>Actinomycetes</taxon>
        <taxon>Micromonosporales</taxon>
        <taxon>Micromonosporaceae</taxon>
        <taxon>Plantactinospora</taxon>
    </lineage>
</organism>
<protein>
    <recommendedName>
        <fullName evidence="5">ABC transporter permease</fullName>
    </recommendedName>
</protein>